<reference evidence="5" key="1">
    <citation type="journal article" date="2023" name="Commun. Biol.">
        <title>Genome analysis of Parmales, the sister group of diatoms, reveals the evolutionary specialization of diatoms from phago-mixotrophs to photoautotrophs.</title>
        <authorList>
            <person name="Ban H."/>
            <person name="Sato S."/>
            <person name="Yoshikawa S."/>
            <person name="Yamada K."/>
            <person name="Nakamura Y."/>
            <person name="Ichinomiya M."/>
            <person name="Sato N."/>
            <person name="Blanc-Mathieu R."/>
            <person name="Endo H."/>
            <person name="Kuwata A."/>
            <person name="Ogata H."/>
        </authorList>
    </citation>
    <scope>NUCLEOTIDE SEQUENCE [LARGE SCALE GENOMIC DNA]</scope>
</reference>
<evidence type="ECO:0008006" key="6">
    <source>
        <dbReference type="Google" id="ProtNLM"/>
    </source>
</evidence>
<organism evidence="4 5">
    <name type="scientific">Triparma columacea</name>
    <dbReference type="NCBI Taxonomy" id="722753"/>
    <lineage>
        <taxon>Eukaryota</taxon>
        <taxon>Sar</taxon>
        <taxon>Stramenopiles</taxon>
        <taxon>Ochrophyta</taxon>
        <taxon>Bolidophyceae</taxon>
        <taxon>Parmales</taxon>
        <taxon>Triparmaceae</taxon>
        <taxon>Triparma</taxon>
    </lineage>
</organism>
<evidence type="ECO:0000256" key="2">
    <source>
        <dbReference type="ARBA" id="ARBA00023054"/>
    </source>
</evidence>
<name>A0A9W7FWC8_9STRA</name>
<dbReference type="PANTHER" id="PTHR12499:SF0">
    <property type="entry name" value="OPTIC ATROPHY 3 PROTEIN"/>
    <property type="match status" value="1"/>
</dbReference>
<dbReference type="EMBL" id="BRYA01000510">
    <property type="protein sequence ID" value="GMI20438.1"/>
    <property type="molecule type" value="Genomic_DNA"/>
</dbReference>
<dbReference type="GO" id="GO:0005739">
    <property type="term" value="C:mitochondrion"/>
    <property type="evidence" value="ECO:0007669"/>
    <property type="project" value="TreeGrafter"/>
</dbReference>
<dbReference type="Proteomes" id="UP001165065">
    <property type="component" value="Unassembled WGS sequence"/>
</dbReference>
<comment type="caution">
    <text evidence="4">The sequence shown here is derived from an EMBL/GenBank/DDBJ whole genome shotgun (WGS) entry which is preliminary data.</text>
</comment>
<dbReference type="InterPro" id="IPR010754">
    <property type="entry name" value="OPA3-like"/>
</dbReference>
<feature type="region of interest" description="Disordered" evidence="3">
    <location>
        <begin position="202"/>
        <end position="236"/>
    </location>
</feature>
<comment type="similarity">
    <text evidence="1">Belongs to the OPA3 family.</text>
</comment>
<keyword evidence="2" id="KW-0175">Coiled coil</keyword>
<dbReference type="OrthoDB" id="2129069at2759"/>
<evidence type="ECO:0000313" key="4">
    <source>
        <dbReference type="EMBL" id="GMI20438.1"/>
    </source>
</evidence>
<protein>
    <recommendedName>
        <fullName evidence="6">OPA3-like protein</fullName>
    </recommendedName>
</protein>
<accession>A0A9W7FWC8</accession>
<evidence type="ECO:0000256" key="3">
    <source>
        <dbReference type="SAM" id="MobiDB-lite"/>
    </source>
</evidence>
<gene>
    <name evidence="4" type="ORF">TrCOL_g12288</name>
</gene>
<dbReference type="AlphaFoldDB" id="A0A9W7FWC8"/>
<sequence>MATALPLAKLGGLLLKTLSKPLSRSLKSQAAEHETIRGVLVYVGNLSHKVTARMSIWAGGFKVKKIGNLEHDKALQRGSDIFGETIILTVGSGVAVYEYNLSAEKNRLKEAAKMAKLRETDIELKTELRVLRSRIDALEGSRWVRPSSVDVHAVKQAVRAEVEGGDREGEDDGDVVRKQAVVKKRITQRNDIIKVWKDAINGRLGKGGGKVEGRKVKDEEEEDDQGITLTPERDNS</sequence>
<evidence type="ECO:0000313" key="5">
    <source>
        <dbReference type="Proteomes" id="UP001165065"/>
    </source>
</evidence>
<dbReference type="GO" id="GO:0019216">
    <property type="term" value="P:regulation of lipid metabolic process"/>
    <property type="evidence" value="ECO:0007669"/>
    <property type="project" value="TreeGrafter"/>
</dbReference>
<feature type="compositionally biased region" description="Basic and acidic residues" evidence="3">
    <location>
        <begin position="209"/>
        <end position="218"/>
    </location>
</feature>
<dbReference type="PANTHER" id="PTHR12499">
    <property type="entry name" value="OPTIC ATROPHY 3 PROTEIN OPA3"/>
    <property type="match status" value="1"/>
</dbReference>
<proteinExistence type="inferred from homology"/>
<evidence type="ECO:0000256" key="1">
    <source>
        <dbReference type="ARBA" id="ARBA00007584"/>
    </source>
</evidence>
<dbReference type="Pfam" id="PF07047">
    <property type="entry name" value="OPA3"/>
    <property type="match status" value="1"/>
</dbReference>
<keyword evidence="5" id="KW-1185">Reference proteome</keyword>